<dbReference type="OrthoDB" id="5596951at2759"/>
<feature type="compositionally biased region" description="Basic and acidic residues" evidence="2">
    <location>
        <begin position="381"/>
        <end position="390"/>
    </location>
</feature>
<protein>
    <submittedName>
        <fullName evidence="4">Uncharacterized protein</fullName>
    </submittedName>
</protein>
<dbReference type="Proteomes" id="UP000267251">
    <property type="component" value="Unassembled WGS sequence"/>
</dbReference>
<dbReference type="GO" id="GO:0007165">
    <property type="term" value="P:signal transduction"/>
    <property type="evidence" value="ECO:0007669"/>
    <property type="project" value="TreeGrafter"/>
</dbReference>
<feature type="compositionally biased region" description="Polar residues" evidence="2">
    <location>
        <begin position="394"/>
        <end position="419"/>
    </location>
</feature>
<dbReference type="InterPro" id="IPR008075">
    <property type="entry name" value="LIMR"/>
</dbReference>
<feature type="region of interest" description="Disordered" evidence="2">
    <location>
        <begin position="110"/>
        <end position="155"/>
    </location>
</feature>
<dbReference type="EMBL" id="KZ988687">
    <property type="protein sequence ID" value="RKP11735.1"/>
    <property type="molecule type" value="Genomic_DNA"/>
</dbReference>
<evidence type="ECO:0000256" key="2">
    <source>
        <dbReference type="SAM" id="MobiDB-lite"/>
    </source>
</evidence>
<feature type="region of interest" description="Disordered" evidence="2">
    <location>
        <begin position="676"/>
        <end position="720"/>
    </location>
</feature>
<feature type="compositionally biased region" description="Low complexity" evidence="2">
    <location>
        <begin position="695"/>
        <end position="720"/>
    </location>
</feature>
<feature type="transmembrane region" description="Helical" evidence="3">
    <location>
        <begin position="26"/>
        <end position="43"/>
    </location>
</feature>
<evidence type="ECO:0000313" key="4">
    <source>
        <dbReference type="EMBL" id="RKP11735.1"/>
    </source>
</evidence>
<dbReference type="AlphaFoldDB" id="A0A4P9XZ80"/>
<dbReference type="GO" id="GO:0004888">
    <property type="term" value="F:transmembrane signaling receptor activity"/>
    <property type="evidence" value="ECO:0007669"/>
    <property type="project" value="TreeGrafter"/>
</dbReference>
<keyword evidence="3" id="KW-1133">Transmembrane helix</keyword>
<proteinExistence type="inferred from homology"/>
<feature type="transmembrane region" description="Helical" evidence="3">
    <location>
        <begin position="478"/>
        <end position="507"/>
    </location>
</feature>
<accession>A0A4P9XZ80</accession>
<feature type="transmembrane region" description="Helical" evidence="3">
    <location>
        <begin position="570"/>
        <end position="593"/>
    </location>
</feature>
<organism evidence="4 5">
    <name type="scientific">Piptocephalis cylindrospora</name>
    <dbReference type="NCBI Taxonomy" id="1907219"/>
    <lineage>
        <taxon>Eukaryota</taxon>
        <taxon>Fungi</taxon>
        <taxon>Fungi incertae sedis</taxon>
        <taxon>Zoopagomycota</taxon>
        <taxon>Zoopagomycotina</taxon>
        <taxon>Zoopagomycetes</taxon>
        <taxon>Zoopagales</taxon>
        <taxon>Piptocephalidaceae</taxon>
        <taxon>Piptocephalis</taxon>
    </lineage>
</organism>
<feature type="compositionally biased region" description="Basic and acidic residues" evidence="2">
    <location>
        <begin position="679"/>
        <end position="690"/>
    </location>
</feature>
<feature type="transmembrane region" description="Helical" evidence="3">
    <location>
        <begin position="251"/>
        <end position="274"/>
    </location>
</feature>
<sequence length="720" mass="79123">MDWGDPGVQGSGDLEERFYAALREHVVFFLLLLFLFLPSYRIIQYFRYKVSPISPVPTPIPTTPTGIPYLLPHHPRWGHHSPPNVGNESPRWEEDPHKVRQRLLFYSSPLTSSDEEREEEEDPRDARNGPGDWRSHSKSSSLTQSPDEEGDGFEGEGEALSALLPRLTLSFSLSSSLIQIILMPVAAALGPLLKPGPFSGSWEWMDESLLQTLDAQAALFSHSTLHLLLPMAYFYLETPGLPTMSRVRHALLNYLLVASLSLVLLYVLASSVGISTGGSFLGVADAWTGVIIGLLSLRALPRGTASLFTRLRRMPVRPWYRRVATLHLTELGFEEAVCRGKYDRAVQQLYSSSPPYSHSIPPSSNYSVPLSPPSTTTYSRESTRSMDGDGRSLSPPSSNHRRSSTLGLSMESETSSSEFLSPYRASSRCRLSKRGGKHRSNITVEKVRDLRAKWRRVHQTKMRAQREMEVSPLRRNTAFLILSLLAFVAWVSLMARVALALVAGFAGDEEEEGVEAWVLDQLQTPRPFLFAGIRALLALYFLLVFTLGLWESPRFRSLRPRPGHTSMRAIVGCVLLAAIASRGLAICGGILGVGRDVIEGWQSVEEDIMVVGQSQGLLSIFTGTGNASPGGGDAGGSVWGKGWVEALYRVGILVGASYSILDQTLLSRFHTALTAQPEEQSKGRASREGGEMESQGRSGVSPSLSSSERSISSISSRVRG</sequence>
<feature type="transmembrane region" description="Helical" evidence="3">
    <location>
        <begin position="527"/>
        <end position="550"/>
    </location>
</feature>
<feature type="region of interest" description="Disordered" evidence="2">
    <location>
        <begin position="353"/>
        <end position="419"/>
    </location>
</feature>
<evidence type="ECO:0000256" key="3">
    <source>
        <dbReference type="SAM" id="Phobius"/>
    </source>
</evidence>
<dbReference type="InterPro" id="IPR006876">
    <property type="entry name" value="LMBR1-like_membr_prot"/>
</dbReference>
<dbReference type="Pfam" id="PF04791">
    <property type="entry name" value="LMBR1"/>
    <property type="match status" value="1"/>
</dbReference>
<feature type="compositionally biased region" description="Acidic residues" evidence="2">
    <location>
        <begin position="113"/>
        <end position="123"/>
    </location>
</feature>
<dbReference type="PANTHER" id="PTHR12625:SF0">
    <property type="entry name" value="PROTEIN LILIPOD"/>
    <property type="match status" value="1"/>
</dbReference>
<evidence type="ECO:0000256" key="1">
    <source>
        <dbReference type="ARBA" id="ARBA00010487"/>
    </source>
</evidence>
<evidence type="ECO:0000313" key="5">
    <source>
        <dbReference type="Proteomes" id="UP000267251"/>
    </source>
</evidence>
<name>A0A4P9XZ80_9FUNG</name>
<comment type="similarity">
    <text evidence="1">Belongs to the LIMR family.</text>
</comment>
<feature type="compositionally biased region" description="Acidic residues" evidence="2">
    <location>
        <begin position="146"/>
        <end position="155"/>
    </location>
</feature>
<keyword evidence="3" id="KW-0812">Transmembrane</keyword>
<keyword evidence="3" id="KW-0472">Membrane</keyword>
<feature type="transmembrane region" description="Helical" evidence="3">
    <location>
        <begin position="280"/>
        <end position="300"/>
    </location>
</feature>
<reference evidence="5" key="1">
    <citation type="journal article" date="2018" name="Nat. Microbiol.">
        <title>Leveraging single-cell genomics to expand the fungal tree of life.</title>
        <authorList>
            <person name="Ahrendt S.R."/>
            <person name="Quandt C.A."/>
            <person name="Ciobanu D."/>
            <person name="Clum A."/>
            <person name="Salamov A."/>
            <person name="Andreopoulos B."/>
            <person name="Cheng J.F."/>
            <person name="Woyke T."/>
            <person name="Pelin A."/>
            <person name="Henrissat B."/>
            <person name="Reynolds N.K."/>
            <person name="Benny G.L."/>
            <person name="Smith M.E."/>
            <person name="James T.Y."/>
            <person name="Grigoriev I.V."/>
        </authorList>
    </citation>
    <scope>NUCLEOTIDE SEQUENCE [LARGE SCALE GENOMIC DNA]</scope>
</reference>
<feature type="compositionally biased region" description="Low complexity" evidence="2">
    <location>
        <begin position="353"/>
        <end position="380"/>
    </location>
</feature>
<dbReference type="PANTHER" id="PTHR12625">
    <property type="entry name" value="LIPOCALIN-1 INTERACTING MEMBRANE RECEPTOR LIMR"/>
    <property type="match status" value="1"/>
</dbReference>
<keyword evidence="5" id="KW-1185">Reference proteome</keyword>
<dbReference type="PRINTS" id="PR01692">
    <property type="entry name" value="LIPOCALINIMR"/>
</dbReference>
<dbReference type="GO" id="GO:0005886">
    <property type="term" value="C:plasma membrane"/>
    <property type="evidence" value="ECO:0007669"/>
    <property type="project" value="TreeGrafter"/>
</dbReference>
<gene>
    <name evidence="4" type="ORF">BJ684DRAFT_21683</name>
</gene>